<proteinExistence type="predicted"/>
<evidence type="ECO:0000313" key="2">
    <source>
        <dbReference type="EMBL" id="MED6226787.1"/>
    </source>
</evidence>
<feature type="region of interest" description="Disordered" evidence="1">
    <location>
        <begin position="16"/>
        <end position="36"/>
    </location>
</feature>
<comment type="caution">
    <text evidence="2">The sequence shown here is derived from an EMBL/GenBank/DDBJ whole genome shotgun (WGS) entry which is preliminary data.</text>
</comment>
<sequence>MKICDDEDIVEHYYPKNESVDTIPEPNPTETSGNNDVDFSAAVVNLQNDSDTQLTVVSREQVNGTHIFHIMFFLINHGLIINKLLCVFSTDLTLHDSDPLERFVNSTKAKTAARIGVHGEEVSIRGKKIAVDKGQLSTNKFSKKMPKRSKLQISDGDD</sequence>
<evidence type="ECO:0000256" key="1">
    <source>
        <dbReference type="SAM" id="MobiDB-lite"/>
    </source>
</evidence>
<name>A0ABU6ZXU0_9FABA</name>
<evidence type="ECO:0000313" key="3">
    <source>
        <dbReference type="Proteomes" id="UP001341840"/>
    </source>
</evidence>
<keyword evidence="3" id="KW-1185">Reference proteome</keyword>
<protein>
    <submittedName>
        <fullName evidence="2">Uncharacterized protein</fullName>
    </submittedName>
</protein>
<organism evidence="2 3">
    <name type="scientific">Stylosanthes scabra</name>
    <dbReference type="NCBI Taxonomy" id="79078"/>
    <lineage>
        <taxon>Eukaryota</taxon>
        <taxon>Viridiplantae</taxon>
        <taxon>Streptophyta</taxon>
        <taxon>Embryophyta</taxon>
        <taxon>Tracheophyta</taxon>
        <taxon>Spermatophyta</taxon>
        <taxon>Magnoliopsida</taxon>
        <taxon>eudicotyledons</taxon>
        <taxon>Gunneridae</taxon>
        <taxon>Pentapetalae</taxon>
        <taxon>rosids</taxon>
        <taxon>fabids</taxon>
        <taxon>Fabales</taxon>
        <taxon>Fabaceae</taxon>
        <taxon>Papilionoideae</taxon>
        <taxon>50 kb inversion clade</taxon>
        <taxon>dalbergioids sensu lato</taxon>
        <taxon>Dalbergieae</taxon>
        <taxon>Pterocarpus clade</taxon>
        <taxon>Stylosanthes</taxon>
    </lineage>
</organism>
<accession>A0ABU6ZXU0</accession>
<dbReference type="Proteomes" id="UP001341840">
    <property type="component" value="Unassembled WGS sequence"/>
</dbReference>
<dbReference type="EMBL" id="JASCZI010276321">
    <property type="protein sequence ID" value="MED6226787.1"/>
    <property type="molecule type" value="Genomic_DNA"/>
</dbReference>
<reference evidence="2 3" key="1">
    <citation type="journal article" date="2023" name="Plants (Basel)">
        <title>Bridging the Gap: Combining Genomics and Transcriptomics Approaches to Understand Stylosanthes scabra, an Orphan Legume from the Brazilian Caatinga.</title>
        <authorList>
            <person name="Ferreira-Neto J.R.C."/>
            <person name="da Silva M.D."/>
            <person name="Binneck E."/>
            <person name="de Melo N.F."/>
            <person name="da Silva R.H."/>
            <person name="de Melo A.L.T.M."/>
            <person name="Pandolfi V."/>
            <person name="Bustamante F.O."/>
            <person name="Brasileiro-Vidal A.C."/>
            <person name="Benko-Iseppon A.M."/>
        </authorList>
    </citation>
    <scope>NUCLEOTIDE SEQUENCE [LARGE SCALE GENOMIC DNA]</scope>
    <source>
        <tissue evidence="2">Leaves</tissue>
    </source>
</reference>
<gene>
    <name evidence="2" type="ORF">PIB30_107162</name>
</gene>